<evidence type="ECO:0000256" key="7">
    <source>
        <dbReference type="ARBA" id="ARBA00022840"/>
    </source>
</evidence>
<evidence type="ECO:0000256" key="4">
    <source>
        <dbReference type="ARBA" id="ARBA00022723"/>
    </source>
</evidence>
<feature type="domain" description="Pyridoxamine kinase/Phosphomethylpyrimidine kinase" evidence="14">
    <location>
        <begin position="13"/>
        <end position="253"/>
    </location>
</feature>
<keyword evidence="6 15" id="KW-0418">Kinase</keyword>
<dbReference type="Gene3D" id="3.40.1190.20">
    <property type="match status" value="1"/>
</dbReference>
<dbReference type="Pfam" id="PF08543">
    <property type="entry name" value="Phos_pyr_kin"/>
    <property type="match status" value="1"/>
</dbReference>
<dbReference type="PANTHER" id="PTHR20858">
    <property type="entry name" value="PHOSPHOMETHYLPYRIMIDINE KINASE"/>
    <property type="match status" value="1"/>
</dbReference>
<dbReference type="EC" id="2.7.1.35" evidence="2"/>
<evidence type="ECO:0000256" key="8">
    <source>
        <dbReference type="ARBA" id="ARBA00022842"/>
    </source>
</evidence>
<evidence type="ECO:0000256" key="6">
    <source>
        <dbReference type="ARBA" id="ARBA00022777"/>
    </source>
</evidence>
<keyword evidence="16" id="KW-1185">Reference proteome</keyword>
<evidence type="ECO:0000313" key="16">
    <source>
        <dbReference type="Proteomes" id="UP001314241"/>
    </source>
</evidence>
<dbReference type="CDD" id="cd01169">
    <property type="entry name" value="HMPP_kinase"/>
    <property type="match status" value="1"/>
</dbReference>
<evidence type="ECO:0000256" key="10">
    <source>
        <dbReference type="ARBA" id="ARBA00042348"/>
    </source>
</evidence>
<evidence type="ECO:0000256" key="3">
    <source>
        <dbReference type="ARBA" id="ARBA00022679"/>
    </source>
</evidence>
<evidence type="ECO:0000256" key="2">
    <source>
        <dbReference type="ARBA" id="ARBA00012104"/>
    </source>
</evidence>
<comment type="catalytic activity">
    <reaction evidence="13">
        <text>pyridoxal + ATP = pyridoxal 5'-phosphate + ADP + H(+)</text>
        <dbReference type="Rhea" id="RHEA:10224"/>
        <dbReference type="ChEBI" id="CHEBI:15378"/>
        <dbReference type="ChEBI" id="CHEBI:17310"/>
        <dbReference type="ChEBI" id="CHEBI:30616"/>
        <dbReference type="ChEBI" id="CHEBI:456216"/>
        <dbReference type="ChEBI" id="CHEBI:597326"/>
        <dbReference type="EC" id="2.7.1.35"/>
    </reaction>
</comment>
<dbReference type="Proteomes" id="UP001314241">
    <property type="component" value="Unassembled WGS sequence"/>
</dbReference>
<keyword evidence="7" id="KW-0067">ATP-binding</keyword>
<dbReference type="PANTHER" id="PTHR20858:SF19">
    <property type="entry name" value="PYRIDOXINE KINASE"/>
    <property type="match status" value="1"/>
</dbReference>
<keyword evidence="8" id="KW-0460">Magnesium</keyword>
<dbReference type="GO" id="GO:0008478">
    <property type="term" value="F:pyridoxal kinase activity"/>
    <property type="evidence" value="ECO:0007669"/>
    <property type="project" value="UniProtKB-EC"/>
</dbReference>
<dbReference type="InterPro" id="IPR004399">
    <property type="entry name" value="HMP/HMP-P_kinase_dom"/>
</dbReference>
<evidence type="ECO:0000313" key="15">
    <source>
        <dbReference type="EMBL" id="CAK8053835.1"/>
    </source>
</evidence>
<accession>A0ABM9N3V1</accession>
<dbReference type="RefSeq" id="WP_349641384.1">
    <property type="nucleotide sequence ID" value="NZ_CAWVOH010000001.1"/>
</dbReference>
<evidence type="ECO:0000256" key="5">
    <source>
        <dbReference type="ARBA" id="ARBA00022741"/>
    </source>
</evidence>
<sequence length="267" mass="28106">MTSAKLLTIAGSDSLAGGGLQSDLATFSELNVFGLAAVTAVVSIGKDEVQTDALPVEFLKHQLASIGHVEDLAAIKVGFLADLEQAEVVAEFLQAHPNLPIVLDPVLSLKEGSLAENERLLDFYRQHLLPGVTVITPNVGELALLANQAVGDYGQAQRAAKQLMATAGPAIWLTIGERFKRAFPEDLFLSESSTVAFGQDKLSEPIYNNGAGCTFSAALAVNLAKGMPVLKAGIIAQDFVHAAIRKGVPLGAYYAGGSVWPAGHRFN</sequence>
<keyword evidence="5" id="KW-0547">Nucleotide-binding</keyword>
<comment type="similarity">
    <text evidence="1">Belongs to the ThiD family.</text>
</comment>
<evidence type="ECO:0000259" key="14">
    <source>
        <dbReference type="Pfam" id="PF08543"/>
    </source>
</evidence>
<name>A0ABM9N3V1_9LACO</name>
<evidence type="ECO:0000256" key="1">
    <source>
        <dbReference type="ARBA" id="ARBA00009879"/>
    </source>
</evidence>
<dbReference type="InterPro" id="IPR029056">
    <property type="entry name" value="Ribokinase-like"/>
</dbReference>
<reference evidence="15 16" key="1">
    <citation type="submission" date="2024-01" db="EMBL/GenBank/DDBJ databases">
        <authorList>
            <person name="Botero Cardona J."/>
        </authorList>
    </citation>
    <scope>NUCLEOTIDE SEQUENCE [LARGE SCALE GENOMIC DNA]</scope>
    <source>
        <strain evidence="15 16">LMG 33000</strain>
    </source>
</reference>
<evidence type="ECO:0000256" key="13">
    <source>
        <dbReference type="ARBA" id="ARBA00049293"/>
    </source>
</evidence>
<organism evidence="15 16">
    <name type="scientific">Eupransor demetentiae</name>
    <dbReference type="NCBI Taxonomy" id="3109584"/>
    <lineage>
        <taxon>Bacteria</taxon>
        <taxon>Bacillati</taxon>
        <taxon>Bacillota</taxon>
        <taxon>Bacilli</taxon>
        <taxon>Lactobacillales</taxon>
        <taxon>Lactobacillaceae</taxon>
        <taxon>Eupransor</taxon>
    </lineage>
</organism>
<keyword evidence="4" id="KW-0479">Metal-binding</keyword>
<protein>
    <recommendedName>
        <fullName evidence="2">pyridoxal kinase</fullName>
        <ecNumber evidence="2">2.7.1.35</ecNumber>
    </recommendedName>
    <alternativeName>
        <fullName evidence="10">PN/PL/PM kinase</fullName>
    </alternativeName>
    <alternativeName>
        <fullName evidence="11">Pyridoxal kinase</fullName>
    </alternativeName>
    <alternativeName>
        <fullName evidence="9">Pyridoxamine kinase</fullName>
    </alternativeName>
    <alternativeName>
        <fullName evidence="12">Vitamin B6 kinase</fullName>
    </alternativeName>
</protein>
<dbReference type="InterPro" id="IPR013749">
    <property type="entry name" value="PM/HMP-P_kinase-1"/>
</dbReference>
<evidence type="ECO:0000256" key="11">
    <source>
        <dbReference type="ARBA" id="ARBA00042396"/>
    </source>
</evidence>
<gene>
    <name evidence="15" type="ORF">R54876_GBNLAHCA_00394</name>
</gene>
<evidence type="ECO:0000256" key="9">
    <source>
        <dbReference type="ARBA" id="ARBA00042307"/>
    </source>
</evidence>
<dbReference type="EMBL" id="CAWVOH010000001">
    <property type="protein sequence ID" value="CAK8053835.1"/>
    <property type="molecule type" value="Genomic_DNA"/>
</dbReference>
<comment type="caution">
    <text evidence="15">The sequence shown here is derived from an EMBL/GenBank/DDBJ whole genome shotgun (WGS) entry which is preliminary data.</text>
</comment>
<dbReference type="SUPFAM" id="SSF53613">
    <property type="entry name" value="Ribokinase-like"/>
    <property type="match status" value="1"/>
</dbReference>
<keyword evidence="3 15" id="KW-0808">Transferase</keyword>
<proteinExistence type="inferred from homology"/>
<evidence type="ECO:0000256" key="12">
    <source>
        <dbReference type="ARBA" id="ARBA00042531"/>
    </source>
</evidence>